<feature type="region of interest" description="Disordered" evidence="1">
    <location>
        <begin position="75"/>
        <end position="101"/>
    </location>
</feature>
<dbReference type="EMBL" id="CAXLJL010000001">
    <property type="protein sequence ID" value="CAL5129412.1"/>
    <property type="molecule type" value="Genomic_DNA"/>
</dbReference>
<sequence length="397" mass="44693">MCQNMAGEGAPLSTKCSLPLSTSMPAYSKVNRRRRVTCNLCGLPLGYVPLSAVYLEAELAELYQINKKRVKKCATGEEVPSASDKPEPTTHSTNERNESNVDYFNPGQKICRRVIVRCDESTNEPHRGYDNRLFLSMFLPDCMNVRVTPRCETNQKDKEEQTAGEPDDLCGIPYMFRFLGGSIQAADEVHCAGCNSCLGVRFYPNMHTGDIPFTSWRSSKFARTLNLHSPNTPAIAEEEDQSSSGRRRTVVTTSFDNLYTRSRSVAEEEGWITLSLERVAIEPLFSLVGLDQFSIRYTGGEMAATFYRSIEANSLYSQNSATWMLPTRRTRSQRVSKSIQGVKQEQSWDKIYYDLERIDKTVPNTLGHGDLVQGTIRRLIPVYPTEHEGSKTSEDSI</sequence>
<protein>
    <submittedName>
        <fullName evidence="2">Uncharacterized protein</fullName>
    </submittedName>
</protein>
<name>A0AAV2T1G1_CALDB</name>
<comment type="caution">
    <text evidence="2">The sequence shown here is derived from an EMBL/GenBank/DDBJ whole genome shotgun (WGS) entry which is preliminary data.</text>
</comment>
<evidence type="ECO:0000313" key="3">
    <source>
        <dbReference type="Proteomes" id="UP001497525"/>
    </source>
</evidence>
<feature type="compositionally biased region" description="Basic and acidic residues" evidence="1">
    <location>
        <begin position="84"/>
        <end position="99"/>
    </location>
</feature>
<gene>
    <name evidence="2" type="ORF">CDAUBV1_LOCUS338</name>
</gene>
<organism evidence="2 3">
    <name type="scientific">Calicophoron daubneyi</name>
    <name type="common">Rumen fluke</name>
    <name type="synonym">Paramphistomum daubneyi</name>
    <dbReference type="NCBI Taxonomy" id="300641"/>
    <lineage>
        <taxon>Eukaryota</taxon>
        <taxon>Metazoa</taxon>
        <taxon>Spiralia</taxon>
        <taxon>Lophotrochozoa</taxon>
        <taxon>Platyhelminthes</taxon>
        <taxon>Trematoda</taxon>
        <taxon>Digenea</taxon>
        <taxon>Plagiorchiida</taxon>
        <taxon>Pronocephalata</taxon>
        <taxon>Paramphistomoidea</taxon>
        <taxon>Paramphistomidae</taxon>
        <taxon>Calicophoron</taxon>
    </lineage>
</organism>
<evidence type="ECO:0000256" key="1">
    <source>
        <dbReference type="SAM" id="MobiDB-lite"/>
    </source>
</evidence>
<accession>A0AAV2T1G1</accession>
<evidence type="ECO:0000313" key="2">
    <source>
        <dbReference type="EMBL" id="CAL5129412.1"/>
    </source>
</evidence>
<dbReference type="AlphaFoldDB" id="A0AAV2T1G1"/>
<reference evidence="2" key="1">
    <citation type="submission" date="2024-06" db="EMBL/GenBank/DDBJ databases">
        <authorList>
            <person name="Liu X."/>
            <person name="Lenzi L."/>
            <person name="Haldenby T S."/>
            <person name="Uol C."/>
        </authorList>
    </citation>
    <scope>NUCLEOTIDE SEQUENCE</scope>
</reference>
<proteinExistence type="predicted"/>
<dbReference type="Proteomes" id="UP001497525">
    <property type="component" value="Unassembled WGS sequence"/>
</dbReference>